<organism evidence="2 3">
    <name type="scientific">Methylobacterium soli</name>
    <dbReference type="NCBI Taxonomy" id="553447"/>
    <lineage>
        <taxon>Bacteria</taxon>
        <taxon>Pseudomonadati</taxon>
        <taxon>Pseudomonadota</taxon>
        <taxon>Alphaproteobacteria</taxon>
        <taxon>Hyphomicrobiales</taxon>
        <taxon>Methylobacteriaceae</taxon>
        <taxon>Methylobacterium</taxon>
    </lineage>
</organism>
<sequence>MSLKHPLYASQNGDRWSLCRGQDATDIHVLHEANPASGGQMSRISLGAFLAGPAGAPERQELLRLIGALLEQAAQTPPPTPAAPEPGAAAAEPTPGEGLR</sequence>
<dbReference type="EMBL" id="VZZK01000037">
    <property type="protein sequence ID" value="KAB1074512.1"/>
    <property type="molecule type" value="Genomic_DNA"/>
</dbReference>
<evidence type="ECO:0000313" key="2">
    <source>
        <dbReference type="EMBL" id="KAB1074512.1"/>
    </source>
</evidence>
<accession>A0A6L3SUR4</accession>
<comment type="caution">
    <text evidence="2">The sequence shown here is derived from an EMBL/GenBank/DDBJ whole genome shotgun (WGS) entry which is preliminary data.</text>
</comment>
<reference evidence="2 3" key="1">
    <citation type="submission" date="2019-09" db="EMBL/GenBank/DDBJ databases">
        <title>YIM 48816 draft genome.</title>
        <authorList>
            <person name="Jiang L."/>
        </authorList>
    </citation>
    <scope>NUCLEOTIDE SEQUENCE [LARGE SCALE GENOMIC DNA]</scope>
    <source>
        <strain evidence="2 3">YIM 48816</strain>
    </source>
</reference>
<feature type="region of interest" description="Disordered" evidence="1">
    <location>
        <begin position="71"/>
        <end position="100"/>
    </location>
</feature>
<keyword evidence="3" id="KW-1185">Reference proteome</keyword>
<evidence type="ECO:0000256" key="1">
    <source>
        <dbReference type="SAM" id="MobiDB-lite"/>
    </source>
</evidence>
<proteinExistence type="predicted"/>
<evidence type="ECO:0000313" key="3">
    <source>
        <dbReference type="Proteomes" id="UP000474159"/>
    </source>
</evidence>
<protein>
    <submittedName>
        <fullName evidence="2">Uncharacterized protein</fullName>
    </submittedName>
</protein>
<gene>
    <name evidence="2" type="ORF">F6X53_25840</name>
</gene>
<feature type="compositionally biased region" description="Low complexity" evidence="1">
    <location>
        <begin position="85"/>
        <end position="100"/>
    </location>
</feature>
<dbReference type="Proteomes" id="UP000474159">
    <property type="component" value="Unassembled WGS sequence"/>
</dbReference>
<dbReference type="AlphaFoldDB" id="A0A6L3SUR4"/>
<name>A0A6L3SUR4_9HYPH</name>
<dbReference type="OrthoDB" id="7869524at2"/>
<dbReference type="RefSeq" id="WP_151003748.1">
    <property type="nucleotide sequence ID" value="NZ_BPQY01000572.1"/>
</dbReference>